<dbReference type="InterPro" id="IPR056884">
    <property type="entry name" value="NPHP3-like_N"/>
</dbReference>
<dbReference type="Gene3D" id="3.40.50.300">
    <property type="entry name" value="P-loop containing nucleotide triphosphate hydrolases"/>
    <property type="match status" value="1"/>
</dbReference>
<organism evidence="3 4">
    <name type="scientific">Lepraria neglecta</name>
    <dbReference type="NCBI Taxonomy" id="209136"/>
    <lineage>
        <taxon>Eukaryota</taxon>
        <taxon>Fungi</taxon>
        <taxon>Dikarya</taxon>
        <taxon>Ascomycota</taxon>
        <taxon>Pezizomycotina</taxon>
        <taxon>Lecanoromycetes</taxon>
        <taxon>OSLEUM clade</taxon>
        <taxon>Lecanoromycetidae</taxon>
        <taxon>Lecanorales</taxon>
        <taxon>Lecanorineae</taxon>
        <taxon>Stereocaulaceae</taxon>
        <taxon>Lepraria</taxon>
    </lineage>
</organism>
<evidence type="ECO:0000313" key="3">
    <source>
        <dbReference type="EMBL" id="KAK3168435.1"/>
    </source>
</evidence>
<feature type="domain" description="Nephrocystin 3-like N-terminal" evidence="2">
    <location>
        <begin position="238"/>
        <end position="404"/>
    </location>
</feature>
<dbReference type="SUPFAM" id="SSF52540">
    <property type="entry name" value="P-loop containing nucleoside triphosphate hydrolases"/>
    <property type="match status" value="1"/>
</dbReference>
<evidence type="ECO:0000259" key="2">
    <source>
        <dbReference type="Pfam" id="PF24883"/>
    </source>
</evidence>
<sequence>MTVAGYPLISIPTAAELNKFSNALSSSVAKKMEAPAAIIGLTAAIQQLLTTVYQFGQGVREAKAEINQLCSELLALKAALDHVQLNLNAGLTGSFGAAEDAQLILSSSNFSTSEFKDMISSTDECLKGLLARLDRKPSKFKIPLNRVTWPLIKSEVKQDIARLDQLKSFFILATTSDNTVLCRELYLKVCAMDRRLKDQESVQERKHTSELRQALKKWLAPCDPHYLFEKSLGDFHEGTGEWFLDGIFSDWMDRRTEPVLWLRAKPGSGKTTLLSAAIKRAQDRDYQAPSLKCLAYFFCSFTDQDSQDPRNILGSLLIQLCEADPKLWKDVEDQYLKRKGPSPHEPKRMEVREVEQLLTQSTRQLSETLVILDAANESKQSSKILQSLVNLLQEGGSVRIMLSSTEGLDHVFPSRKATLATIEQAKTSQDIGKYMEACFEDDHKLCDLPAALKDDIKVTLQTRHDGVFRWVRCQLEALGDQNTPQEIRLALQNVPSSLEQTYSAILTRVPRHHSEKVKQMLFWLSFALKPMTLKELCEAILVADDDIVIDNNVRCGHDKGDLGPFFGLRIPHVSGDQG</sequence>
<proteinExistence type="predicted"/>
<evidence type="ECO:0000256" key="1">
    <source>
        <dbReference type="ARBA" id="ARBA00022737"/>
    </source>
</evidence>
<keyword evidence="4" id="KW-1185">Reference proteome</keyword>
<dbReference type="InterPro" id="IPR027417">
    <property type="entry name" value="P-loop_NTPase"/>
</dbReference>
<name>A0AAD9YZG4_9LECA</name>
<dbReference type="Proteomes" id="UP001276659">
    <property type="component" value="Unassembled WGS sequence"/>
</dbReference>
<accession>A0AAD9YZG4</accession>
<dbReference type="EMBL" id="JASNWA010000010">
    <property type="protein sequence ID" value="KAK3168435.1"/>
    <property type="molecule type" value="Genomic_DNA"/>
</dbReference>
<gene>
    <name evidence="3" type="ORF">OEA41_004883</name>
</gene>
<dbReference type="Pfam" id="PF24883">
    <property type="entry name" value="NPHP3_N"/>
    <property type="match status" value="1"/>
</dbReference>
<reference evidence="3" key="1">
    <citation type="submission" date="2022-11" db="EMBL/GenBank/DDBJ databases">
        <title>Chromosomal genome sequence assembly and mating type (MAT) locus characterization of the leprose asexual lichenized fungus Lepraria neglecta (Nyl.) Erichsen.</title>
        <authorList>
            <person name="Allen J.L."/>
            <person name="Pfeffer B."/>
        </authorList>
    </citation>
    <scope>NUCLEOTIDE SEQUENCE</scope>
    <source>
        <strain evidence="3">Allen 5258</strain>
    </source>
</reference>
<dbReference type="PANTHER" id="PTHR10039">
    <property type="entry name" value="AMELOGENIN"/>
    <property type="match status" value="1"/>
</dbReference>
<protein>
    <recommendedName>
        <fullName evidence="2">Nephrocystin 3-like N-terminal domain-containing protein</fullName>
    </recommendedName>
</protein>
<dbReference type="PANTHER" id="PTHR10039:SF16">
    <property type="entry name" value="GPI INOSITOL-DEACYLASE"/>
    <property type="match status" value="1"/>
</dbReference>
<keyword evidence="1" id="KW-0677">Repeat</keyword>
<comment type="caution">
    <text evidence="3">The sequence shown here is derived from an EMBL/GenBank/DDBJ whole genome shotgun (WGS) entry which is preliminary data.</text>
</comment>
<dbReference type="AlphaFoldDB" id="A0AAD9YZG4"/>
<evidence type="ECO:0000313" key="4">
    <source>
        <dbReference type="Proteomes" id="UP001276659"/>
    </source>
</evidence>